<dbReference type="OrthoDB" id="3692311at2759"/>
<evidence type="ECO:0000256" key="2">
    <source>
        <dbReference type="SAM" id="Phobius"/>
    </source>
</evidence>
<sequence>MNTYLHERYQASLDVSPVSSPRHSRSSSLNRELPPIPSNSNPATINDGSVTTSVTKHPSVPVWPDEPQTLQRGGWLAVLSCTGDVVIILTSTIFFVFASFVLSYDGRPIADVPNISILRDAARYGPTVFPILFAAIVGQAMHSMAHWRLENGERMKVLDQLLGSTGLFSTIVTQLKFRNIGFVGAGLIALWILSPLGGQASLRVLDSGVVRAFRYRTLYSMDRNASYMLEDVSMAGPQSGDAQFVTNSLFVAALASTQDIQQSGMDSWGNLKIPMLERLSVVQDEADWRSIDGSTNVTYSSLMGIPISAISPTFNTSFNMESWYWNLECPALYRPDLTTDAGWSEFDIPGENGSASFVDSLPGWMATVSLSWAMSTPKPDNEIHEYNKNITRRPVYYRSFDDESGKTSHSVTRANCTVGTTYVEVAATCFAKNCSVIKIRPSTKSHPSLDFALGMDPNYFWFLDDFHSAINPNSQQVPTPLQRFMVRPYAPFTSKGKDLELYKLSNTSFSTSLAQLLNTFWQSGTSMGQITSGIPQDDDFKPSDFIRNNSLAWDTIYFPINATEYKYVPVVRCVKSWLAVLYIATSFWRLRSHPRIHT</sequence>
<dbReference type="EMBL" id="ML977316">
    <property type="protein sequence ID" value="KAF2119160.1"/>
    <property type="molecule type" value="Genomic_DNA"/>
</dbReference>
<proteinExistence type="predicted"/>
<reference evidence="3" key="1">
    <citation type="journal article" date="2020" name="Stud. Mycol.">
        <title>101 Dothideomycetes genomes: a test case for predicting lifestyles and emergence of pathogens.</title>
        <authorList>
            <person name="Haridas S."/>
            <person name="Albert R."/>
            <person name="Binder M."/>
            <person name="Bloem J."/>
            <person name="Labutti K."/>
            <person name="Salamov A."/>
            <person name="Andreopoulos B."/>
            <person name="Baker S."/>
            <person name="Barry K."/>
            <person name="Bills G."/>
            <person name="Bluhm B."/>
            <person name="Cannon C."/>
            <person name="Castanera R."/>
            <person name="Culley D."/>
            <person name="Daum C."/>
            <person name="Ezra D."/>
            <person name="Gonzalez J."/>
            <person name="Henrissat B."/>
            <person name="Kuo A."/>
            <person name="Liang C."/>
            <person name="Lipzen A."/>
            <person name="Lutzoni F."/>
            <person name="Magnuson J."/>
            <person name="Mondo S."/>
            <person name="Nolan M."/>
            <person name="Ohm R."/>
            <person name="Pangilinan J."/>
            <person name="Park H.-J."/>
            <person name="Ramirez L."/>
            <person name="Alfaro M."/>
            <person name="Sun H."/>
            <person name="Tritt A."/>
            <person name="Yoshinaga Y."/>
            <person name="Zwiers L.-H."/>
            <person name="Turgeon B."/>
            <person name="Goodwin S."/>
            <person name="Spatafora J."/>
            <person name="Crous P."/>
            <person name="Grigoriev I."/>
        </authorList>
    </citation>
    <scope>NUCLEOTIDE SEQUENCE</scope>
    <source>
        <strain evidence="3">CBS 627.86</strain>
    </source>
</reference>
<evidence type="ECO:0000313" key="4">
    <source>
        <dbReference type="Proteomes" id="UP000799770"/>
    </source>
</evidence>
<feature type="transmembrane region" description="Helical" evidence="2">
    <location>
        <begin position="124"/>
        <end position="145"/>
    </location>
</feature>
<accession>A0A6A5ZHW7</accession>
<keyword evidence="2" id="KW-1133">Transmembrane helix</keyword>
<evidence type="ECO:0000313" key="3">
    <source>
        <dbReference type="EMBL" id="KAF2119160.1"/>
    </source>
</evidence>
<feature type="region of interest" description="Disordered" evidence="1">
    <location>
        <begin position="15"/>
        <end position="51"/>
    </location>
</feature>
<gene>
    <name evidence="3" type="ORF">BDV96DRAFT_643306</name>
</gene>
<evidence type="ECO:0000256" key="1">
    <source>
        <dbReference type="SAM" id="MobiDB-lite"/>
    </source>
</evidence>
<name>A0A6A5ZHW7_9PLEO</name>
<feature type="transmembrane region" description="Helical" evidence="2">
    <location>
        <begin position="181"/>
        <end position="205"/>
    </location>
</feature>
<keyword evidence="2" id="KW-0472">Membrane</keyword>
<organism evidence="3 4">
    <name type="scientific">Lophiotrema nucula</name>
    <dbReference type="NCBI Taxonomy" id="690887"/>
    <lineage>
        <taxon>Eukaryota</taxon>
        <taxon>Fungi</taxon>
        <taxon>Dikarya</taxon>
        <taxon>Ascomycota</taxon>
        <taxon>Pezizomycotina</taxon>
        <taxon>Dothideomycetes</taxon>
        <taxon>Pleosporomycetidae</taxon>
        <taxon>Pleosporales</taxon>
        <taxon>Lophiotremataceae</taxon>
        <taxon>Lophiotrema</taxon>
    </lineage>
</organism>
<keyword evidence="2" id="KW-0812">Transmembrane</keyword>
<feature type="transmembrane region" description="Helical" evidence="2">
    <location>
        <begin position="75"/>
        <end position="104"/>
    </location>
</feature>
<dbReference type="Proteomes" id="UP000799770">
    <property type="component" value="Unassembled WGS sequence"/>
</dbReference>
<protein>
    <submittedName>
        <fullName evidence="3">Uncharacterized protein</fullName>
    </submittedName>
</protein>
<dbReference type="AlphaFoldDB" id="A0A6A5ZHW7"/>
<feature type="compositionally biased region" description="Polar residues" evidence="1">
    <location>
        <begin position="38"/>
        <end position="51"/>
    </location>
</feature>
<keyword evidence="4" id="KW-1185">Reference proteome</keyword>